<dbReference type="Proteomes" id="UP000284824">
    <property type="component" value="Unassembled WGS sequence"/>
</dbReference>
<dbReference type="Pfam" id="PF14124">
    <property type="entry name" value="DUF4291"/>
    <property type="match status" value="1"/>
</dbReference>
<reference evidence="1 2" key="1">
    <citation type="submission" date="2019-01" db="EMBL/GenBank/DDBJ databases">
        <title>Sequencing the genomes of 1000 actinobacteria strains.</title>
        <authorList>
            <person name="Klenk H.-P."/>
        </authorList>
    </citation>
    <scope>NUCLEOTIDE SEQUENCE [LARGE SCALE GENOMIC DNA]</scope>
    <source>
        <strain evidence="1 2">DSM 43925</strain>
    </source>
</reference>
<name>A0A438M9R1_9ACTN</name>
<accession>A0A438M9R1</accession>
<gene>
    <name evidence="1" type="ORF">EDD27_5094</name>
</gene>
<dbReference type="PANTHER" id="PTHR38567">
    <property type="entry name" value="DUF4291 DOMAIN-CONTAINING PROTEIN"/>
    <property type="match status" value="1"/>
</dbReference>
<organism evidence="1 2">
    <name type="scientific">Nonomuraea polychroma</name>
    <dbReference type="NCBI Taxonomy" id="46176"/>
    <lineage>
        <taxon>Bacteria</taxon>
        <taxon>Bacillati</taxon>
        <taxon>Actinomycetota</taxon>
        <taxon>Actinomycetes</taxon>
        <taxon>Streptosporangiales</taxon>
        <taxon>Streptosporangiaceae</taxon>
        <taxon>Nonomuraea</taxon>
    </lineage>
</organism>
<sequence>MNVPYRQIRAVYTDESITVYQAYDAAIAGPAVAAQRFVAPFKRERMTWIKPSFLWMMYRCGYATKPGQGRVLAIELSRGGFAWALEHACLSHDDGRPDWPSRVRRSPVRIQWDPERGPHHEPLPYRSIQIGLSGEAVRRYVDEWTLAITDVTELAREVHAAVRRRADVNGLLPAERPYPLPDGIGETIGVSPA</sequence>
<dbReference type="PANTHER" id="PTHR38567:SF1">
    <property type="entry name" value="DUF4291 DOMAIN-CONTAINING PROTEIN"/>
    <property type="match status" value="1"/>
</dbReference>
<evidence type="ECO:0000313" key="2">
    <source>
        <dbReference type="Proteomes" id="UP000284824"/>
    </source>
</evidence>
<dbReference type="AlphaFoldDB" id="A0A438M9R1"/>
<dbReference type="InterPro" id="IPR025633">
    <property type="entry name" value="DUF4291"/>
</dbReference>
<protein>
    <submittedName>
        <fullName evidence="1">Uncharacterized protein DUF4291</fullName>
    </submittedName>
</protein>
<dbReference type="OrthoDB" id="65842at2"/>
<dbReference type="RefSeq" id="WP_127934536.1">
    <property type="nucleotide sequence ID" value="NZ_SAUN01000001.1"/>
</dbReference>
<proteinExistence type="predicted"/>
<comment type="caution">
    <text evidence="1">The sequence shown here is derived from an EMBL/GenBank/DDBJ whole genome shotgun (WGS) entry which is preliminary data.</text>
</comment>
<keyword evidence="2" id="KW-1185">Reference proteome</keyword>
<dbReference type="EMBL" id="SAUN01000001">
    <property type="protein sequence ID" value="RVX42462.1"/>
    <property type="molecule type" value="Genomic_DNA"/>
</dbReference>
<evidence type="ECO:0000313" key="1">
    <source>
        <dbReference type="EMBL" id="RVX42462.1"/>
    </source>
</evidence>